<reference evidence="2" key="1">
    <citation type="submission" date="2011-07" db="EMBL/GenBank/DDBJ databases">
        <authorList>
            <consortium name="Caenorhabditis brenneri Sequencing and Analysis Consortium"/>
            <person name="Wilson R.K."/>
        </authorList>
    </citation>
    <scope>NUCLEOTIDE SEQUENCE [LARGE SCALE GENOMIC DNA]</scope>
    <source>
        <strain evidence="2">PB2801</strain>
    </source>
</reference>
<dbReference type="InParanoid" id="G0NFL8"/>
<dbReference type="Proteomes" id="UP000008068">
    <property type="component" value="Unassembled WGS sequence"/>
</dbReference>
<gene>
    <name evidence="1" type="ORF">CAEBREN_18307</name>
</gene>
<organism evidence="2">
    <name type="scientific">Caenorhabditis brenneri</name>
    <name type="common">Nematode worm</name>
    <dbReference type="NCBI Taxonomy" id="135651"/>
    <lineage>
        <taxon>Eukaryota</taxon>
        <taxon>Metazoa</taxon>
        <taxon>Ecdysozoa</taxon>
        <taxon>Nematoda</taxon>
        <taxon>Chromadorea</taxon>
        <taxon>Rhabditida</taxon>
        <taxon>Rhabditina</taxon>
        <taxon>Rhabditomorpha</taxon>
        <taxon>Rhabditoidea</taxon>
        <taxon>Rhabditidae</taxon>
        <taxon>Peloderinae</taxon>
        <taxon>Caenorhabditis</taxon>
    </lineage>
</organism>
<proteinExistence type="predicted"/>
<dbReference type="AlphaFoldDB" id="G0NFL8"/>
<dbReference type="EMBL" id="GL379876">
    <property type="protein sequence ID" value="EGT59601.1"/>
    <property type="molecule type" value="Genomic_DNA"/>
</dbReference>
<protein>
    <submittedName>
        <fullName evidence="1">Uncharacterized protein</fullName>
    </submittedName>
</protein>
<sequence>MKKVQPYLYEPTNEKSLEKANKAIRKKNADFSKLKSPFFKKTNVSSCTCKKCESDAGGCCHFFLNKNNLTESGLAVAKNLLKKFPIFSDNCITDGVEFTEFLSEKVSSLSILTLKYRVFFIEFIYIFSRMHFPKQRVRCNNIFKFLEQVIR</sequence>
<evidence type="ECO:0000313" key="2">
    <source>
        <dbReference type="Proteomes" id="UP000008068"/>
    </source>
</evidence>
<evidence type="ECO:0000313" key="1">
    <source>
        <dbReference type="EMBL" id="EGT59601.1"/>
    </source>
</evidence>
<keyword evidence="2" id="KW-1185">Reference proteome</keyword>
<accession>G0NFL8</accession>
<name>G0NFL8_CAEBE</name>
<dbReference type="HOGENOM" id="CLU_1733094_0_0_1"/>